<keyword evidence="13" id="KW-0206">Cytoskeleton</keyword>
<evidence type="ECO:0000256" key="19">
    <source>
        <dbReference type="SAM" id="Coils"/>
    </source>
</evidence>
<sequence>MSGSLDYCLEQITKSAESISTLYFKPPGIFRNAVVPGNGKVYSDLIVKLIRDGDSIEEVSLYNTDSEGNLRRKDGKQGIYDHLLEREATLKRNRALGIPDPRPITYIPKDFYLSQNDHVIRKKQKSTRDFIFEGSNVDELGIYDVLLKRLSKDEQIKHFLYALQNGSVITGDDISRRKTLFVEDFSLSIIITVFQEIIDQWPLVEYEEKFKKLMLIYNELQSDISDLRKKVEVQESEFLVETHPAKSSISTLIEKEEKEIQKLEEELELLEQHEQQLN</sequence>
<organism evidence="20 21">
    <name type="scientific">Kluyveromyces dobzhanskii CBS 2104</name>
    <dbReference type="NCBI Taxonomy" id="1427455"/>
    <lineage>
        <taxon>Eukaryota</taxon>
        <taxon>Fungi</taxon>
        <taxon>Dikarya</taxon>
        <taxon>Ascomycota</taxon>
        <taxon>Saccharomycotina</taxon>
        <taxon>Saccharomycetes</taxon>
        <taxon>Saccharomycetales</taxon>
        <taxon>Saccharomycetaceae</taxon>
        <taxon>Kluyveromyces</taxon>
    </lineage>
</organism>
<keyword evidence="11" id="KW-0995">Kinetochore</keyword>
<accession>A0A0A8LBA5</accession>
<protein>
    <recommendedName>
        <fullName evidence="17">DASH complex subunit SPC34</fullName>
    </recommendedName>
    <alternativeName>
        <fullName evidence="18">Outer kinetochore protein SPC34</fullName>
    </alternativeName>
</protein>
<evidence type="ECO:0000256" key="11">
    <source>
        <dbReference type="ARBA" id="ARBA00022838"/>
    </source>
</evidence>
<name>A0A0A8LBA5_9SACH</name>
<proteinExistence type="inferred from homology"/>
<evidence type="ECO:0000313" key="20">
    <source>
        <dbReference type="EMBL" id="CDO96342.1"/>
    </source>
</evidence>
<dbReference type="Proteomes" id="UP000031516">
    <property type="component" value="Unassembled WGS sequence"/>
</dbReference>
<evidence type="ECO:0000256" key="12">
    <source>
        <dbReference type="ARBA" id="ARBA00023054"/>
    </source>
</evidence>
<dbReference type="Pfam" id="PF08657">
    <property type="entry name" value="DASH_Spc34"/>
    <property type="match status" value="1"/>
</dbReference>
<keyword evidence="16" id="KW-0137">Centromere</keyword>
<dbReference type="AlphaFoldDB" id="A0A0A8LBA5"/>
<comment type="similarity">
    <text evidence="4">Belongs to the DASH complex SPC34 family.</text>
</comment>
<evidence type="ECO:0000256" key="10">
    <source>
        <dbReference type="ARBA" id="ARBA00022829"/>
    </source>
</evidence>
<comment type="caution">
    <text evidence="20">The sequence shown here is derived from an EMBL/GenBank/DDBJ whole genome shotgun (WGS) entry which is preliminary data.</text>
</comment>
<evidence type="ECO:0000256" key="6">
    <source>
        <dbReference type="ARBA" id="ARBA00022490"/>
    </source>
</evidence>
<evidence type="ECO:0000256" key="9">
    <source>
        <dbReference type="ARBA" id="ARBA00022776"/>
    </source>
</evidence>
<evidence type="ECO:0000256" key="3">
    <source>
        <dbReference type="ARBA" id="ARBA00004629"/>
    </source>
</evidence>
<feature type="coiled-coil region" evidence="19">
    <location>
        <begin position="203"/>
        <end position="276"/>
    </location>
</feature>
<keyword evidence="15" id="KW-0131">Cell cycle</keyword>
<keyword evidence="9" id="KW-0498">Mitosis</keyword>
<evidence type="ECO:0000256" key="15">
    <source>
        <dbReference type="ARBA" id="ARBA00023306"/>
    </source>
</evidence>
<dbReference type="GO" id="GO:0008608">
    <property type="term" value="P:attachment of spindle microtubules to kinetochore"/>
    <property type="evidence" value="ECO:0007669"/>
    <property type="project" value="InterPro"/>
</dbReference>
<evidence type="ECO:0000256" key="17">
    <source>
        <dbReference type="ARBA" id="ARBA00044112"/>
    </source>
</evidence>
<comment type="subcellular location">
    <subcellularLocation>
        <location evidence="3">Chromosome</location>
        <location evidence="3">Centromere</location>
        <location evidence="3">Kinetochore</location>
    </subcellularLocation>
    <subcellularLocation>
        <location evidence="2">Cytoplasm</location>
        <location evidence="2">Cytoskeleton</location>
        <location evidence="2">Spindle</location>
    </subcellularLocation>
    <subcellularLocation>
        <location evidence="1">Nucleus</location>
    </subcellularLocation>
</comment>
<keyword evidence="21" id="KW-1185">Reference proteome</keyword>
<keyword evidence="10" id="KW-0159">Chromosome partition</keyword>
<reference evidence="20 21" key="1">
    <citation type="submission" date="2014-03" db="EMBL/GenBank/DDBJ databases">
        <title>The genome of Kluyveromyces dobzhanskii.</title>
        <authorList>
            <person name="Nystedt B."/>
            <person name="Astrom S."/>
        </authorList>
    </citation>
    <scope>NUCLEOTIDE SEQUENCE [LARGE SCALE GENOMIC DNA]</scope>
    <source>
        <strain evidence="20 21">CBS 2104</strain>
    </source>
</reference>
<keyword evidence="14" id="KW-0539">Nucleus</keyword>
<evidence type="ECO:0000256" key="16">
    <source>
        <dbReference type="ARBA" id="ARBA00023328"/>
    </source>
</evidence>
<evidence type="ECO:0000256" key="13">
    <source>
        <dbReference type="ARBA" id="ARBA00023212"/>
    </source>
</evidence>
<dbReference type="GO" id="GO:0051301">
    <property type="term" value="P:cell division"/>
    <property type="evidence" value="ECO:0007669"/>
    <property type="project" value="UniProtKB-KW"/>
</dbReference>
<keyword evidence="6" id="KW-0963">Cytoplasm</keyword>
<dbReference type="GO" id="GO:0005876">
    <property type="term" value="C:spindle microtubule"/>
    <property type="evidence" value="ECO:0007669"/>
    <property type="project" value="InterPro"/>
</dbReference>
<keyword evidence="7" id="KW-0132">Cell division</keyword>
<keyword evidence="8" id="KW-0493">Microtubule</keyword>
<evidence type="ECO:0000256" key="18">
    <source>
        <dbReference type="ARBA" id="ARBA00044346"/>
    </source>
</evidence>
<evidence type="ECO:0000313" key="21">
    <source>
        <dbReference type="Proteomes" id="UP000031516"/>
    </source>
</evidence>
<evidence type="ECO:0000256" key="2">
    <source>
        <dbReference type="ARBA" id="ARBA00004186"/>
    </source>
</evidence>
<evidence type="ECO:0000256" key="1">
    <source>
        <dbReference type="ARBA" id="ARBA00004123"/>
    </source>
</evidence>
<dbReference type="OrthoDB" id="10016597at2759"/>
<dbReference type="EMBL" id="CCBQ010000047">
    <property type="protein sequence ID" value="CDO96342.1"/>
    <property type="molecule type" value="Genomic_DNA"/>
</dbReference>
<gene>
    <name evidence="20" type="ORF">KLDO_g4548</name>
</gene>
<dbReference type="GO" id="GO:0042729">
    <property type="term" value="C:DASH complex"/>
    <property type="evidence" value="ECO:0007669"/>
    <property type="project" value="InterPro"/>
</dbReference>
<evidence type="ECO:0000256" key="4">
    <source>
        <dbReference type="ARBA" id="ARBA00008491"/>
    </source>
</evidence>
<keyword evidence="12 19" id="KW-0175">Coiled coil</keyword>
<evidence type="ECO:0000256" key="7">
    <source>
        <dbReference type="ARBA" id="ARBA00022618"/>
    </source>
</evidence>
<keyword evidence="5" id="KW-0158">Chromosome</keyword>
<evidence type="ECO:0000256" key="14">
    <source>
        <dbReference type="ARBA" id="ARBA00023242"/>
    </source>
</evidence>
<evidence type="ECO:0000256" key="8">
    <source>
        <dbReference type="ARBA" id="ARBA00022701"/>
    </source>
</evidence>
<evidence type="ECO:0000256" key="5">
    <source>
        <dbReference type="ARBA" id="ARBA00022454"/>
    </source>
</evidence>
<dbReference type="InterPro" id="IPR013966">
    <property type="entry name" value="Spc34"/>
</dbReference>